<keyword evidence="9" id="KW-0812">Transmembrane</keyword>
<dbReference type="CDD" id="cd00082">
    <property type="entry name" value="HisKA"/>
    <property type="match status" value="1"/>
</dbReference>
<comment type="catalytic activity">
    <reaction evidence="1">
        <text>ATP + protein L-histidine = ADP + protein N-phospho-L-histidine.</text>
        <dbReference type="EC" id="2.7.13.3"/>
    </reaction>
</comment>
<dbReference type="InterPro" id="IPR005467">
    <property type="entry name" value="His_kinase_dom"/>
</dbReference>
<dbReference type="Gene3D" id="3.30.565.10">
    <property type="entry name" value="Histidine kinase-like ATPase, C-terminal domain"/>
    <property type="match status" value="1"/>
</dbReference>
<dbReference type="InterPro" id="IPR003661">
    <property type="entry name" value="HisK_dim/P_dom"/>
</dbReference>
<dbReference type="SUPFAM" id="SSF55874">
    <property type="entry name" value="ATPase domain of HSP90 chaperone/DNA topoisomerase II/histidine kinase"/>
    <property type="match status" value="1"/>
</dbReference>
<dbReference type="Pfam" id="PF02518">
    <property type="entry name" value="HATPase_c"/>
    <property type="match status" value="1"/>
</dbReference>
<feature type="transmembrane region" description="Helical" evidence="9">
    <location>
        <begin position="179"/>
        <end position="199"/>
    </location>
</feature>
<evidence type="ECO:0000313" key="12">
    <source>
        <dbReference type="Proteomes" id="UP001244640"/>
    </source>
</evidence>
<keyword evidence="8" id="KW-0902">Two-component regulatory system</keyword>
<keyword evidence="9" id="KW-1133">Transmembrane helix</keyword>
<evidence type="ECO:0000256" key="8">
    <source>
        <dbReference type="ARBA" id="ARBA00023012"/>
    </source>
</evidence>
<keyword evidence="7" id="KW-0067">ATP-binding</keyword>
<evidence type="ECO:0000313" key="11">
    <source>
        <dbReference type="EMBL" id="MDQ1148664.1"/>
    </source>
</evidence>
<evidence type="ECO:0000256" key="7">
    <source>
        <dbReference type="ARBA" id="ARBA00022840"/>
    </source>
</evidence>
<dbReference type="PROSITE" id="PS50109">
    <property type="entry name" value="HIS_KIN"/>
    <property type="match status" value="1"/>
</dbReference>
<gene>
    <name evidence="11" type="ORF">QE382_000648</name>
</gene>
<dbReference type="PANTHER" id="PTHR43065">
    <property type="entry name" value="SENSOR HISTIDINE KINASE"/>
    <property type="match status" value="1"/>
</dbReference>
<evidence type="ECO:0000256" key="3">
    <source>
        <dbReference type="ARBA" id="ARBA00022553"/>
    </source>
</evidence>
<feature type="domain" description="Histidine kinase" evidence="10">
    <location>
        <begin position="217"/>
        <end position="421"/>
    </location>
</feature>
<dbReference type="PANTHER" id="PTHR43065:SF46">
    <property type="entry name" value="C4-DICARBOXYLATE TRANSPORT SENSOR PROTEIN DCTB"/>
    <property type="match status" value="1"/>
</dbReference>
<evidence type="ECO:0000256" key="4">
    <source>
        <dbReference type="ARBA" id="ARBA00022679"/>
    </source>
</evidence>
<evidence type="ECO:0000256" key="9">
    <source>
        <dbReference type="SAM" id="Phobius"/>
    </source>
</evidence>
<dbReference type="EC" id="2.7.13.3" evidence="2"/>
<keyword evidence="6 11" id="KW-0418">Kinase</keyword>
<evidence type="ECO:0000256" key="1">
    <source>
        <dbReference type="ARBA" id="ARBA00000085"/>
    </source>
</evidence>
<dbReference type="SMART" id="SM00387">
    <property type="entry name" value="HATPase_c"/>
    <property type="match status" value="1"/>
</dbReference>
<organism evidence="11 12">
    <name type="scientific">Sphingobacterium zeae</name>
    <dbReference type="NCBI Taxonomy" id="1776859"/>
    <lineage>
        <taxon>Bacteria</taxon>
        <taxon>Pseudomonadati</taxon>
        <taxon>Bacteroidota</taxon>
        <taxon>Sphingobacteriia</taxon>
        <taxon>Sphingobacteriales</taxon>
        <taxon>Sphingobacteriaceae</taxon>
        <taxon>Sphingobacterium</taxon>
    </lineage>
</organism>
<reference evidence="11 12" key="1">
    <citation type="submission" date="2023-07" db="EMBL/GenBank/DDBJ databases">
        <title>Functional and genomic diversity of the sorghum phyllosphere microbiome.</title>
        <authorList>
            <person name="Shade A."/>
        </authorList>
    </citation>
    <scope>NUCLEOTIDE SEQUENCE [LARGE SCALE GENOMIC DNA]</scope>
    <source>
        <strain evidence="11 12">SORGH_AS_0892</strain>
    </source>
</reference>
<protein>
    <recommendedName>
        <fullName evidence="2">histidine kinase</fullName>
        <ecNumber evidence="2">2.7.13.3</ecNumber>
    </recommendedName>
</protein>
<name>A0ABU0U142_9SPHI</name>
<evidence type="ECO:0000256" key="6">
    <source>
        <dbReference type="ARBA" id="ARBA00022777"/>
    </source>
</evidence>
<dbReference type="Proteomes" id="UP001244640">
    <property type="component" value="Unassembled WGS sequence"/>
</dbReference>
<comment type="caution">
    <text evidence="11">The sequence shown here is derived from an EMBL/GenBank/DDBJ whole genome shotgun (WGS) entry which is preliminary data.</text>
</comment>
<sequence length="428" mass="49521">MQKTDIYSVICDEGHEYGIMKPYQISQQRWKFILLIFAAVIAVASLVYTNYLVRNLAHAERSKAEVWAMSTKNIMTMPDVDDEFITFIYAVRDSLNLPAIITDDKEDIIFWRNLDSTKTNIKPGQNDSVTKHLNYDPAYFQKQLAFMKKSHPPITLELENGQKWHVYYKDSWFLQQLRVFPYVQLSLIALFLIIAYTVFNSIRKSEQNLVWVGLTKEAAHQLGTPISSLMGWLELIRIKFDAEEDDTLTEMENDIKRLEIVADRFSKIGSTPVLTNHNLYEVIKNYMDYFRIRTSNKITFELKGDKHLEAKLNIPLFDWIIENLLKNGVNAIGTEGKITVNISENIAKEEIFIDISDTGKGIPRSNFESVFQPGFTTRKRGWGLGLSLTKRMVRYHQGQIFVKESELGKGTTFRIILKSNLKYEATQI</sequence>
<evidence type="ECO:0000259" key="10">
    <source>
        <dbReference type="PROSITE" id="PS50109"/>
    </source>
</evidence>
<proteinExistence type="predicted"/>
<keyword evidence="4 11" id="KW-0808">Transferase</keyword>
<evidence type="ECO:0000256" key="5">
    <source>
        <dbReference type="ARBA" id="ARBA00022741"/>
    </source>
</evidence>
<keyword evidence="3" id="KW-0597">Phosphoprotein</keyword>
<dbReference type="InterPro" id="IPR036890">
    <property type="entry name" value="HATPase_C_sf"/>
</dbReference>
<keyword evidence="5" id="KW-0547">Nucleotide-binding</keyword>
<evidence type="ECO:0000256" key="2">
    <source>
        <dbReference type="ARBA" id="ARBA00012438"/>
    </source>
</evidence>
<keyword evidence="9" id="KW-0472">Membrane</keyword>
<accession>A0ABU0U142</accession>
<dbReference type="InterPro" id="IPR004358">
    <property type="entry name" value="Sig_transdc_His_kin-like_C"/>
</dbReference>
<dbReference type="InterPro" id="IPR003594">
    <property type="entry name" value="HATPase_dom"/>
</dbReference>
<dbReference type="PRINTS" id="PR00344">
    <property type="entry name" value="BCTRLSENSOR"/>
</dbReference>
<dbReference type="GO" id="GO:0004673">
    <property type="term" value="F:protein histidine kinase activity"/>
    <property type="evidence" value="ECO:0007669"/>
    <property type="project" value="UniProtKB-EC"/>
</dbReference>
<dbReference type="EMBL" id="JAUTBA010000001">
    <property type="protein sequence ID" value="MDQ1148664.1"/>
    <property type="molecule type" value="Genomic_DNA"/>
</dbReference>
<keyword evidence="12" id="KW-1185">Reference proteome</keyword>
<feature type="transmembrane region" description="Helical" evidence="9">
    <location>
        <begin position="32"/>
        <end position="53"/>
    </location>
</feature>